<evidence type="ECO:0000313" key="12">
    <source>
        <dbReference type="Proteomes" id="UP001225378"/>
    </source>
</evidence>
<comment type="subunit">
    <text evidence="4">Homodimer.</text>
</comment>
<keyword evidence="5" id="KW-0479">Metal-binding</keyword>
<dbReference type="EC" id="1.14.11.55" evidence="10"/>
<dbReference type="Proteomes" id="UP001225378">
    <property type="component" value="Chromosome"/>
</dbReference>
<keyword evidence="7 11" id="KW-0560">Oxidoreductase</keyword>
<dbReference type="AlphaFoldDB" id="A0AAU7NY01"/>
<protein>
    <recommendedName>
        <fullName evidence="10">Ectoine hydroxylase</fullName>
        <ecNumber evidence="10">1.14.11.55</ecNumber>
    </recommendedName>
</protein>
<evidence type="ECO:0000256" key="9">
    <source>
        <dbReference type="ARBA" id="ARBA00049228"/>
    </source>
</evidence>
<sequence>MIVKEKFTLNESSDVYPSRGGRKAQLIERQDPVLYAKNVDNSPIDDALVSQYEEQGFLVLENVFNDSEVGYFRQELERLRKIDELRWAEGTITEAGSGDIRSVFKIHEISSVFNKLASDVRLAGLAQYLLADNVYIHQSRVNYKPGFRGKEFYWHSDFETWHVEDGMPRMRALSMSITLTANHSYNGPLMLIPGSHRYYAVCEGETPAEHYRFSLKKQECGVPDDGCLQQLVDLGGIVTATGKPGSVIVFDCNVMHGSNSNITPLPRSNAFFVYNAISNRVVEPYGGNPPRPEYLGARTHCKPITPQTHHYTTYE</sequence>
<dbReference type="PANTHER" id="PTHR20883">
    <property type="entry name" value="PHYTANOYL-COA DIOXYGENASE DOMAIN CONTAINING 1"/>
    <property type="match status" value="1"/>
</dbReference>
<keyword evidence="12" id="KW-1185">Reference proteome</keyword>
<keyword evidence="8" id="KW-0408">Iron</keyword>
<evidence type="ECO:0000256" key="3">
    <source>
        <dbReference type="ARBA" id="ARBA00007851"/>
    </source>
</evidence>
<dbReference type="EMBL" id="CP157743">
    <property type="protein sequence ID" value="XBS21877.1"/>
    <property type="molecule type" value="Genomic_DNA"/>
</dbReference>
<comment type="function">
    <text evidence="2">Involved in the biosynthesis of 5-hydroxyectoine, called compatible solute, which helps organisms to survive extreme osmotic stress by acting as a highly soluble organic osmolyte. Catalyzes the 2-oxoglutarate-dependent selective hydroxylation of L-ectoine to yield (4S,5S)-5-hydroxyectoine.</text>
</comment>
<organism evidence="11 12">
    <name type="scientific">Methylomarinum roseum</name>
    <dbReference type="NCBI Taxonomy" id="3067653"/>
    <lineage>
        <taxon>Bacteria</taxon>
        <taxon>Pseudomonadati</taxon>
        <taxon>Pseudomonadota</taxon>
        <taxon>Gammaproteobacteria</taxon>
        <taxon>Methylococcales</taxon>
        <taxon>Methylococcaceae</taxon>
        <taxon>Methylomarinum</taxon>
    </lineage>
</organism>
<keyword evidence="6" id="KW-0223">Dioxygenase</keyword>
<dbReference type="GO" id="GO:0016706">
    <property type="term" value="F:2-oxoglutarate-dependent dioxygenase activity"/>
    <property type="evidence" value="ECO:0007669"/>
    <property type="project" value="InterPro"/>
</dbReference>
<dbReference type="GO" id="GO:0005506">
    <property type="term" value="F:iron ion binding"/>
    <property type="evidence" value="ECO:0007669"/>
    <property type="project" value="UniProtKB-ARBA"/>
</dbReference>
<dbReference type="KEGG" id="mech:Q9L42_007060"/>
<dbReference type="InterPro" id="IPR012774">
    <property type="entry name" value="EctD"/>
</dbReference>
<evidence type="ECO:0000256" key="5">
    <source>
        <dbReference type="ARBA" id="ARBA00022723"/>
    </source>
</evidence>
<evidence type="ECO:0000256" key="6">
    <source>
        <dbReference type="ARBA" id="ARBA00022964"/>
    </source>
</evidence>
<dbReference type="SUPFAM" id="SSF51197">
    <property type="entry name" value="Clavaminate synthase-like"/>
    <property type="match status" value="1"/>
</dbReference>
<evidence type="ECO:0000256" key="1">
    <source>
        <dbReference type="ARBA" id="ARBA00001954"/>
    </source>
</evidence>
<evidence type="ECO:0000256" key="8">
    <source>
        <dbReference type="ARBA" id="ARBA00023004"/>
    </source>
</evidence>
<evidence type="ECO:0000256" key="10">
    <source>
        <dbReference type="NCBIfam" id="TIGR02408"/>
    </source>
</evidence>
<proteinExistence type="inferred from homology"/>
<evidence type="ECO:0000256" key="4">
    <source>
        <dbReference type="ARBA" id="ARBA00011738"/>
    </source>
</evidence>
<evidence type="ECO:0000256" key="7">
    <source>
        <dbReference type="ARBA" id="ARBA00023002"/>
    </source>
</evidence>
<dbReference type="RefSeq" id="WP_305909137.1">
    <property type="nucleotide sequence ID" value="NZ_CP157743.1"/>
</dbReference>
<accession>A0AAU7NY01</accession>
<gene>
    <name evidence="11" type="primary">thpD</name>
    <name evidence="11" type="ORF">Q9L42_007060</name>
</gene>
<dbReference type="PANTHER" id="PTHR20883:SF48">
    <property type="entry name" value="ECTOINE DIOXYGENASE"/>
    <property type="match status" value="1"/>
</dbReference>
<evidence type="ECO:0000256" key="2">
    <source>
        <dbReference type="ARBA" id="ARBA00004063"/>
    </source>
</evidence>
<comment type="cofactor">
    <cofactor evidence="1">
        <name>Fe(2+)</name>
        <dbReference type="ChEBI" id="CHEBI:29033"/>
    </cofactor>
</comment>
<reference evidence="11 12" key="1">
    <citation type="journal article" date="2024" name="Microbiology">
        <title>Methylomarinum rosea sp. nov., a novel halophilic methanotrophic bacterium from the hypersaline Lake Elton.</title>
        <authorList>
            <person name="Suleimanov R.Z."/>
            <person name="Oshkin I.Y."/>
            <person name="Danilova O.V."/>
            <person name="Suzina N.E."/>
            <person name="Dedysh S.N."/>
        </authorList>
    </citation>
    <scope>NUCLEOTIDE SEQUENCE [LARGE SCALE GENOMIC DNA]</scope>
    <source>
        <strain evidence="11 12">Ch1-1</strain>
    </source>
</reference>
<name>A0AAU7NY01_9GAMM</name>
<dbReference type="Gene3D" id="2.60.120.620">
    <property type="entry name" value="q2cbj1_9rhob like domain"/>
    <property type="match status" value="1"/>
</dbReference>
<dbReference type="Pfam" id="PF05721">
    <property type="entry name" value="PhyH"/>
    <property type="match status" value="1"/>
</dbReference>
<dbReference type="NCBIfam" id="TIGR02408">
    <property type="entry name" value="ectoine_ThpD"/>
    <property type="match status" value="1"/>
</dbReference>
<comment type="catalytic activity">
    <reaction evidence="9">
        <text>L-ectoine + 2-oxoglutarate + O2 = 5-hydroxyectoine + succinate + CO2</text>
        <dbReference type="Rhea" id="RHEA:45740"/>
        <dbReference type="ChEBI" id="CHEBI:15379"/>
        <dbReference type="ChEBI" id="CHEBI:16526"/>
        <dbReference type="ChEBI" id="CHEBI:16810"/>
        <dbReference type="ChEBI" id="CHEBI:30031"/>
        <dbReference type="ChEBI" id="CHEBI:58515"/>
        <dbReference type="ChEBI" id="CHEBI:85413"/>
        <dbReference type="EC" id="1.14.11.55"/>
    </reaction>
</comment>
<evidence type="ECO:0000313" key="11">
    <source>
        <dbReference type="EMBL" id="XBS21877.1"/>
    </source>
</evidence>
<dbReference type="InterPro" id="IPR008775">
    <property type="entry name" value="Phytyl_CoA_dOase-like"/>
</dbReference>
<comment type="similarity">
    <text evidence="3">Belongs to the PhyH family. EctD subfamily.</text>
</comment>